<accession>A0ABS8ID04</accession>
<protein>
    <recommendedName>
        <fullName evidence="2">Poly(3-hydroxyalkanoate) polymerase subunit PhaE</fullName>
    </recommendedName>
</protein>
<name>A0ABS8ID04_9NOSO</name>
<gene>
    <name evidence="4" type="ORF">LC586_21815</name>
</gene>
<dbReference type="RefSeq" id="WP_229486764.1">
    <property type="nucleotide sequence ID" value="NZ_JAIVFQ010000037.1"/>
</dbReference>
<evidence type="ECO:0000256" key="2">
    <source>
        <dbReference type="ARBA" id="ARBA00019066"/>
    </source>
</evidence>
<keyword evidence="3" id="KW-0583">PHB biosynthesis</keyword>
<sequence>MATQQQTCEINQLLKTFDALIQLSQASFDYQLVLADIWIKAFSELTRELASYEAKGETIDNWREFLEVWSNIFDREFAHKLRSENAQAIQGKFLKVGMSYWLEQQQLLEGVRKKLEVSICNQVDKNTSCKSP</sequence>
<proteinExistence type="predicted"/>
<evidence type="ECO:0000256" key="1">
    <source>
        <dbReference type="ARBA" id="ARBA00004683"/>
    </source>
</evidence>
<organism evidence="4 5">
    <name type="scientific">Nostoc favosum CHAB5714</name>
    <dbReference type="NCBI Taxonomy" id="2780399"/>
    <lineage>
        <taxon>Bacteria</taxon>
        <taxon>Bacillati</taxon>
        <taxon>Cyanobacteriota</taxon>
        <taxon>Cyanophyceae</taxon>
        <taxon>Nostocales</taxon>
        <taxon>Nostocaceae</taxon>
        <taxon>Nostoc</taxon>
        <taxon>Nostoc favosum</taxon>
    </lineage>
</organism>
<evidence type="ECO:0000313" key="5">
    <source>
        <dbReference type="Proteomes" id="UP001199525"/>
    </source>
</evidence>
<dbReference type="InterPro" id="IPR010123">
    <property type="entry name" value="PHA_synth_III_E"/>
</dbReference>
<reference evidence="4 5" key="1">
    <citation type="journal article" date="2021" name="Microorganisms">
        <title>Genome Evolution of Filamentous Cyanobacterium Nostoc Species: From Facultative Symbiosis to Free Living.</title>
        <authorList>
            <person name="Huo D."/>
            <person name="Li H."/>
            <person name="Cai F."/>
            <person name="Guo X."/>
            <person name="Qiao Z."/>
            <person name="Wang W."/>
            <person name="Yu G."/>
            <person name="Li R."/>
        </authorList>
    </citation>
    <scope>NUCLEOTIDE SEQUENCE [LARGE SCALE GENOMIC DNA]</scope>
    <source>
        <strain evidence="4 5">CHAB 5714</strain>
    </source>
</reference>
<dbReference type="Pfam" id="PF09712">
    <property type="entry name" value="PHA_synth_III_E"/>
    <property type="match status" value="1"/>
</dbReference>
<comment type="caution">
    <text evidence="4">The sequence shown here is derived from an EMBL/GenBank/DDBJ whole genome shotgun (WGS) entry which is preliminary data.</text>
</comment>
<keyword evidence="5" id="KW-1185">Reference proteome</keyword>
<dbReference type="EMBL" id="JAIVFQ010000037">
    <property type="protein sequence ID" value="MCC5601766.1"/>
    <property type="molecule type" value="Genomic_DNA"/>
</dbReference>
<evidence type="ECO:0000256" key="3">
    <source>
        <dbReference type="ARBA" id="ARBA00022752"/>
    </source>
</evidence>
<comment type="pathway">
    <text evidence="1">Biopolymer metabolism; poly-(R)-3-hydroxybutanoate biosynthesis.</text>
</comment>
<evidence type="ECO:0000313" key="4">
    <source>
        <dbReference type="EMBL" id="MCC5601766.1"/>
    </source>
</evidence>
<dbReference type="Proteomes" id="UP001199525">
    <property type="component" value="Unassembled WGS sequence"/>
</dbReference>